<dbReference type="RefSeq" id="WP_023173546.1">
    <property type="nucleotide sequence ID" value="NC_022600.1"/>
</dbReference>
<dbReference type="AlphaFoldDB" id="U5QHK3"/>
<organism evidence="3 4">
    <name type="scientific">Gloeobacter kilaueensis (strain ATCC BAA-2537 / CCAP 1431/1 / ULC 316 / JS1)</name>
    <dbReference type="NCBI Taxonomy" id="1183438"/>
    <lineage>
        <taxon>Bacteria</taxon>
        <taxon>Bacillati</taxon>
        <taxon>Cyanobacteriota</taxon>
        <taxon>Cyanophyceae</taxon>
        <taxon>Gloeobacterales</taxon>
        <taxon>Gloeobacteraceae</taxon>
        <taxon>Gloeobacter</taxon>
    </lineage>
</organism>
<dbReference type="PANTHER" id="PTHR23416">
    <property type="entry name" value="SIALIC ACID SYNTHASE-RELATED"/>
    <property type="match status" value="1"/>
</dbReference>
<reference evidence="3 4" key="1">
    <citation type="journal article" date="2013" name="PLoS ONE">
        <title>Cultivation and Complete Genome Sequencing of Gloeobacter kilaueensis sp. nov., from a Lava Cave in Kilauea Caldera, Hawai'i.</title>
        <authorList>
            <person name="Saw J.H."/>
            <person name="Schatz M."/>
            <person name="Brown M.V."/>
            <person name="Kunkel D.D."/>
            <person name="Foster J.S."/>
            <person name="Shick H."/>
            <person name="Christensen S."/>
            <person name="Hou S."/>
            <person name="Wan X."/>
            <person name="Donachie S.P."/>
        </authorList>
    </citation>
    <scope>NUCLEOTIDE SEQUENCE [LARGE SCALE GENOMIC DNA]</scope>
    <source>
        <strain evidence="4">JS</strain>
    </source>
</reference>
<dbReference type="SUPFAM" id="SSF51161">
    <property type="entry name" value="Trimeric LpxA-like enzymes"/>
    <property type="match status" value="1"/>
</dbReference>
<proteinExistence type="inferred from homology"/>
<dbReference type="eggNOG" id="COG0110">
    <property type="taxonomic scope" value="Bacteria"/>
</dbReference>
<dbReference type="InterPro" id="IPR011004">
    <property type="entry name" value="Trimer_LpxA-like_sf"/>
</dbReference>
<protein>
    <submittedName>
        <fullName evidence="3">Colanic acid biosynthesis acetyltransferase WcaF</fullName>
    </submittedName>
</protein>
<dbReference type="GO" id="GO:0031470">
    <property type="term" value="C:carboxysome"/>
    <property type="evidence" value="ECO:0007669"/>
    <property type="project" value="UniProtKB-ARBA"/>
</dbReference>
<dbReference type="GO" id="GO:0008374">
    <property type="term" value="F:O-acyltransferase activity"/>
    <property type="evidence" value="ECO:0007669"/>
    <property type="project" value="TreeGrafter"/>
</dbReference>
<dbReference type="CDD" id="cd05825">
    <property type="entry name" value="LbH_wcaF_like"/>
    <property type="match status" value="1"/>
</dbReference>
<dbReference type="HOGENOM" id="CLU_051638_7_2_3"/>
<dbReference type="STRING" id="1183438.GKIL_2155"/>
<dbReference type="PANTHER" id="PTHR23416:SF23">
    <property type="entry name" value="ACETYLTRANSFERASE C18B11.09C-RELATED"/>
    <property type="match status" value="1"/>
</dbReference>
<name>U5QHK3_GLOK1</name>
<keyword evidence="2 3" id="KW-0808">Transferase</keyword>
<dbReference type="GO" id="GO:0043886">
    <property type="term" value="F:structural constituent of carboxysome shell"/>
    <property type="evidence" value="ECO:0007669"/>
    <property type="project" value="UniProtKB-ARBA"/>
</dbReference>
<dbReference type="NCBIfam" id="NF007797">
    <property type="entry name" value="PRK10502.1"/>
    <property type="match status" value="1"/>
</dbReference>
<gene>
    <name evidence="3" type="primary">wcaF</name>
    <name evidence="3" type="ORF">GKIL_2155</name>
</gene>
<dbReference type="PATRIC" id="fig|1183438.3.peg.2117"/>
<keyword evidence="4" id="KW-1185">Reference proteome</keyword>
<evidence type="ECO:0000256" key="1">
    <source>
        <dbReference type="ARBA" id="ARBA00007274"/>
    </source>
</evidence>
<dbReference type="Gene3D" id="2.160.10.10">
    <property type="entry name" value="Hexapeptide repeat proteins"/>
    <property type="match status" value="1"/>
</dbReference>
<accession>U5QHK3</accession>
<dbReference type="GO" id="GO:0005829">
    <property type="term" value="C:cytosol"/>
    <property type="evidence" value="ECO:0007669"/>
    <property type="project" value="TreeGrafter"/>
</dbReference>
<dbReference type="Proteomes" id="UP000017396">
    <property type="component" value="Chromosome"/>
</dbReference>
<sequence>MSGILEGNDPYTQPSFSRANRLGRLVWGLVRLVAFRFSPRPLHAWRAFVLRCFGAKLGRGCHIYPGVKIWAPWNLECGDYVGIADGVTLYNQDRIAIGSRATISQGSHLCTGTHDYTRPHFPLRTAPIAVGDCAWICAEVFIHPGVRVGEGTVVGARAVVTADLPAWTVCAGHPCRVLKLRPRWE</sequence>
<dbReference type="EMBL" id="CP003587">
    <property type="protein sequence ID" value="AGY58401.1"/>
    <property type="molecule type" value="Genomic_DNA"/>
</dbReference>
<evidence type="ECO:0000313" key="4">
    <source>
        <dbReference type="Proteomes" id="UP000017396"/>
    </source>
</evidence>
<comment type="similarity">
    <text evidence="1">Belongs to the transferase hexapeptide repeat family.</text>
</comment>
<dbReference type="OrthoDB" id="9801697at2"/>
<dbReference type="KEGG" id="glj:GKIL_2155"/>
<evidence type="ECO:0000256" key="2">
    <source>
        <dbReference type="ARBA" id="ARBA00022679"/>
    </source>
</evidence>
<evidence type="ECO:0000313" key="3">
    <source>
        <dbReference type="EMBL" id="AGY58401.1"/>
    </source>
</evidence>
<dbReference type="InterPro" id="IPR051159">
    <property type="entry name" value="Hexapeptide_acetyltransf"/>
</dbReference>